<keyword evidence="3" id="KW-0408">Iron</keyword>
<evidence type="ECO:0000259" key="5">
    <source>
        <dbReference type="PROSITE" id="PS51296"/>
    </source>
</evidence>
<reference evidence="6 7" key="1">
    <citation type="submission" date="2016-05" db="EMBL/GenBank/DDBJ databases">
        <title>Complete genome sequence of a phthalic acid esters degrading Mycobacterium sp. YC-RL4.</title>
        <authorList>
            <person name="Ren L."/>
            <person name="Fan S."/>
            <person name="Ruth N."/>
            <person name="Jia Y."/>
            <person name="Wang J."/>
            <person name="Qiao C."/>
        </authorList>
    </citation>
    <scope>NUCLEOTIDE SEQUENCE [LARGE SCALE GENOMIC DNA]</scope>
    <source>
        <strain evidence="6 7">YC-RL4</strain>
    </source>
</reference>
<gene>
    <name evidence="6" type="ORF">A7U43_16930</name>
</gene>
<dbReference type="SUPFAM" id="SSF50022">
    <property type="entry name" value="ISP domain"/>
    <property type="match status" value="1"/>
</dbReference>
<dbReference type="OrthoDB" id="147178at2"/>
<evidence type="ECO:0000313" key="7">
    <source>
        <dbReference type="Proteomes" id="UP000077143"/>
    </source>
</evidence>
<proteinExistence type="predicted"/>
<sequence>MSDLGPASQVPLGEGRTFAVADSQIAVFRLRDGSLRALDAVCPHKGGPLADGLADDEVVVCPLHGATFDMRTGAELGGGVPVRSYPVCEVEGRIQIET</sequence>
<dbReference type="PANTHER" id="PTHR21496:SF23">
    <property type="entry name" value="3-PHENYLPROPIONATE_CINNAMIC ACID DIOXYGENASE FERREDOXIN SUBUNIT"/>
    <property type="match status" value="1"/>
</dbReference>
<dbReference type="PROSITE" id="PS51296">
    <property type="entry name" value="RIESKE"/>
    <property type="match status" value="1"/>
</dbReference>
<dbReference type="InterPro" id="IPR036922">
    <property type="entry name" value="Rieske_2Fe-2S_sf"/>
</dbReference>
<keyword evidence="1" id="KW-0001">2Fe-2S</keyword>
<evidence type="ECO:0000256" key="3">
    <source>
        <dbReference type="ARBA" id="ARBA00023004"/>
    </source>
</evidence>
<dbReference type="STRING" id="1682113.A7U43_16930"/>
<evidence type="ECO:0000313" key="6">
    <source>
        <dbReference type="EMBL" id="ANE80759.1"/>
    </source>
</evidence>
<dbReference type="AlphaFoldDB" id="A0A172UN92"/>
<accession>A0A172UN92</accession>
<evidence type="ECO:0000256" key="4">
    <source>
        <dbReference type="ARBA" id="ARBA00023014"/>
    </source>
</evidence>
<dbReference type="KEGG" id="madi:A7U43_16930"/>
<dbReference type="Pfam" id="PF00355">
    <property type="entry name" value="Rieske"/>
    <property type="match status" value="1"/>
</dbReference>
<organism evidence="6 7">
    <name type="scientific">Mycobacterium adipatum</name>
    <dbReference type="NCBI Taxonomy" id="1682113"/>
    <lineage>
        <taxon>Bacteria</taxon>
        <taxon>Bacillati</taxon>
        <taxon>Actinomycetota</taxon>
        <taxon>Actinomycetes</taxon>
        <taxon>Mycobacteriales</taxon>
        <taxon>Mycobacteriaceae</taxon>
        <taxon>Mycobacterium</taxon>
    </lineage>
</organism>
<dbReference type="PANTHER" id="PTHR21496">
    <property type="entry name" value="FERREDOXIN-RELATED"/>
    <property type="match status" value="1"/>
</dbReference>
<dbReference type="GO" id="GO:0016705">
    <property type="term" value="F:oxidoreductase activity, acting on paired donors, with incorporation or reduction of molecular oxygen"/>
    <property type="evidence" value="ECO:0007669"/>
    <property type="project" value="UniProtKB-ARBA"/>
</dbReference>
<dbReference type="GO" id="GO:0004497">
    <property type="term" value="F:monooxygenase activity"/>
    <property type="evidence" value="ECO:0007669"/>
    <property type="project" value="UniProtKB-ARBA"/>
</dbReference>
<keyword evidence="4" id="KW-0411">Iron-sulfur</keyword>
<dbReference type="InterPro" id="IPR017941">
    <property type="entry name" value="Rieske_2Fe-2S"/>
</dbReference>
<dbReference type="RefSeq" id="WP_067997542.1">
    <property type="nucleotide sequence ID" value="NZ_CP015596.1"/>
</dbReference>
<name>A0A172UN92_9MYCO</name>
<protein>
    <submittedName>
        <fullName evidence="6">(2Fe-2S)-binding protein</fullName>
    </submittedName>
</protein>
<keyword evidence="2" id="KW-0479">Metal-binding</keyword>
<evidence type="ECO:0000256" key="2">
    <source>
        <dbReference type="ARBA" id="ARBA00022723"/>
    </source>
</evidence>
<dbReference type="EMBL" id="CP015596">
    <property type="protein sequence ID" value="ANE80759.1"/>
    <property type="molecule type" value="Genomic_DNA"/>
</dbReference>
<dbReference type="GO" id="GO:0046872">
    <property type="term" value="F:metal ion binding"/>
    <property type="evidence" value="ECO:0007669"/>
    <property type="project" value="UniProtKB-KW"/>
</dbReference>
<dbReference type="Proteomes" id="UP000077143">
    <property type="component" value="Chromosome"/>
</dbReference>
<dbReference type="Gene3D" id="2.102.10.10">
    <property type="entry name" value="Rieske [2Fe-2S] iron-sulphur domain"/>
    <property type="match status" value="1"/>
</dbReference>
<feature type="domain" description="Rieske" evidence="5">
    <location>
        <begin position="2"/>
        <end position="96"/>
    </location>
</feature>
<dbReference type="GO" id="GO:0051537">
    <property type="term" value="F:2 iron, 2 sulfur cluster binding"/>
    <property type="evidence" value="ECO:0007669"/>
    <property type="project" value="UniProtKB-KW"/>
</dbReference>
<keyword evidence="7" id="KW-1185">Reference proteome</keyword>
<evidence type="ECO:0000256" key="1">
    <source>
        <dbReference type="ARBA" id="ARBA00022714"/>
    </source>
</evidence>